<dbReference type="PANTHER" id="PTHR33695">
    <property type="entry name" value="LIPOPROTEIN SIGNAL PEPTIDASE"/>
    <property type="match status" value="1"/>
</dbReference>
<dbReference type="HAMAP" id="MF_00161">
    <property type="entry name" value="LspA"/>
    <property type="match status" value="1"/>
</dbReference>
<dbReference type="RefSeq" id="WP_263047005.1">
    <property type="nucleotide sequence ID" value="NZ_CP106738.1"/>
</dbReference>
<keyword evidence="6 9" id="KW-0378">Hydrolase</keyword>
<dbReference type="EMBL" id="CP106738">
    <property type="protein sequence ID" value="UXX81937.1"/>
    <property type="molecule type" value="Genomic_DNA"/>
</dbReference>
<dbReference type="PROSITE" id="PS00855">
    <property type="entry name" value="SPASE_II"/>
    <property type="match status" value="1"/>
</dbReference>
<evidence type="ECO:0000313" key="12">
    <source>
        <dbReference type="EMBL" id="UXX81937.1"/>
    </source>
</evidence>
<accession>A0ABY6D721</accession>
<keyword evidence="3 9" id="KW-0645">Protease</keyword>
<evidence type="ECO:0000256" key="4">
    <source>
        <dbReference type="ARBA" id="ARBA00022692"/>
    </source>
</evidence>
<keyword evidence="5 9" id="KW-0064">Aspartyl protease</keyword>
<evidence type="ECO:0000313" key="13">
    <source>
        <dbReference type="Proteomes" id="UP001064087"/>
    </source>
</evidence>
<name>A0ABY6D721_9RHOB</name>
<evidence type="ECO:0000256" key="5">
    <source>
        <dbReference type="ARBA" id="ARBA00022750"/>
    </source>
</evidence>
<comment type="function">
    <text evidence="9 10">This protein specifically catalyzes the removal of signal peptides from prolipoproteins.</text>
</comment>
<reference evidence="12" key="1">
    <citation type="submission" date="2022-10" db="EMBL/GenBank/DDBJ databases">
        <title>Roseovarius pelagicus sp. nov., isolated from Arctic seawater.</title>
        <authorList>
            <person name="Hong Y.W."/>
            <person name="Hwang C.Y."/>
        </authorList>
    </citation>
    <scope>NUCLEOTIDE SEQUENCE</scope>
    <source>
        <strain evidence="12">HL-MP18</strain>
    </source>
</reference>
<evidence type="ECO:0000256" key="9">
    <source>
        <dbReference type="HAMAP-Rule" id="MF_00161"/>
    </source>
</evidence>
<gene>
    <name evidence="9 12" type="primary">lspA</name>
    <name evidence="12" type="ORF">N7U68_12480</name>
</gene>
<keyword evidence="8 9" id="KW-0472">Membrane</keyword>
<feature type="transmembrane region" description="Helical" evidence="9">
    <location>
        <begin position="62"/>
        <end position="82"/>
    </location>
</feature>
<evidence type="ECO:0000256" key="7">
    <source>
        <dbReference type="ARBA" id="ARBA00022989"/>
    </source>
</evidence>
<keyword evidence="4 9" id="KW-0812">Transmembrane</keyword>
<dbReference type="Proteomes" id="UP001064087">
    <property type="component" value="Chromosome"/>
</dbReference>
<dbReference type="PRINTS" id="PR00781">
    <property type="entry name" value="LIPOSIGPTASE"/>
</dbReference>
<evidence type="ECO:0000256" key="11">
    <source>
        <dbReference type="RuleBase" id="RU004181"/>
    </source>
</evidence>
<evidence type="ECO:0000256" key="3">
    <source>
        <dbReference type="ARBA" id="ARBA00022670"/>
    </source>
</evidence>
<evidence type="ECO:0000256" key="2">
    <source>
        <dbReference type="ARBA" id="ARBA00022475"/>
    </source>
</evidence>
<protein>
    <recommendedName>
        <fullName evidence="9">Lipoprotein signal peptidase</fullName>
        <ecNumber evidence="9">3.4.23.36</ecNumber>
    </recommendedName>
    <alternativeName>
        <fullName evidence="9">Prolipoprotein signal peptidase</fullName>
    </alternativeName>
    <alternativeName>
        <fullName evidence="9">Signal peptidase II</fullName>
        <shortName evidence="9">SPase II</shortName>
    </alternativeName>
</protein>
<dbReference type="InterPro" id="IPR001872">
    <property type="entry name" value="Peptidase_A8"/>
</dbReference>
<proteinExistence type="inferred from homology"/>
<evidence type="ECO:0000256" key="1">
    <source>
        <dbReference type="ARBA" id="ARBA00006139"/>
    </source>
</evidence>
<keyword evidence="2 9" id="KW-1003">Cell membrane</keyword>
<dbReference type="NCBIfam" id="TIGR00077">
    <property type="entry name" value="lspA"/>
    <property type="match status" value="1"/>
</dbReference>
<feature type="active site" evidence="9">
    <location>
        <position position="136"/>
    </location>
</feature>
<comment type="catalytic activity">
    <reaction evidence="9 10">
        <text>Release of signal peptides from bacterial membrane prolipoproteins. Hydrolyzes -Xaa-Yaa-Zaa-|-(S,diacylglyceryl)Cys-, in which Xaa is hydrophobic (preferably Leu), and Yaa (Ala or Ser) and Zaa (Gly or Ala) have small, neutral side chains.</text>
        <dbReference type="EC" id="3.4.23.36"/>
    </reaction>
</comment>
<evidence type="ECO:0000256" key="8">
    <source>
        <dbReference type="ARBA" id="ARBA00023136"/>
    </source>
</evidence>
<keyword evidence="7 9" id="KW-1133">Transmembrane helix</keyword>
<feature type="transmembrane region" description="Helical" evidence="9">
    <location>
        <begin position="94"/>
        <end position="115"/>
    </location>
</feature>
<comment type="pathway">
    <text evidence="9">Protein modification; lipoprotein biosynthesis (signal peptide cleavage).</text>
</comment>
<dbReference type="GO" id="GO:0004190">
    <property type="term" value="F:aspartic-type endopeptidase activity"/>
    <property type="evidence" value="ECO:0007669"/>
    <property type="project" value="UniProtKB-EC"/>
</dbReference>
<comment type="subcellular location">
    <subcellularLocation>
        <location evidence="9">Cell membrane</location>
        <topology evidence="9">Multi-pass membrane protein</topology>
    </subcellularLocation>
</comment>
<feature type="active site" evidence="9">
    <location>
        <position position="117"/>
    </location>
</feature>
<dbReference type="Pfam" id="PF01252">
    <property type="entry name" value="Peptidase_A8"/>
    <property type="match status" value="1"/>
</dbReference>
<sequence length="161" mass="17606">MKLVFWVGFWTFLIDQITKYIVVHAMSLRTLGTIDVWPPFVNLRMAWNYGINFGLLAGDTAIVRWALVAVALVISGAVLWWVHHEPGGKWQKIAAGLLVGGALGNVIDRILYGAVADFLNLSCCGFNNPYAFNVADIAVFAGAVGMVLFSPTKKPPEKKPS</sequence>
<evidence type="ECO:0000256" key="6">
    <source>
        <dbReference type="ARBA" id="ARBA00022801"/>
    </source>
</evidence>
<dbReference type="EC" id="3.4.23.36" evidence="9"/>
<dbReference type="PANTHER" id="PTHR33695:SF1">
    <property type="entry name" value="LIPOPROTEIN SIGNAL PEPTIDASE"/>
    <property type="match status" value="1"/>
</dbReference>
<evidence type="ECO:0000256" key="10">
    <source>
        <dbReference type="RuleBase" id="RU000594"/>
    </source>
</evidence>
<comment type="caution">
    <text evidence="9">Lacks conserved residue(s) required for the propagation of feature annotation.</text>
</comment>
<comment type="similarity">
    <text evidence="1 9 11">Belongs to the peptidase A8 family.</text>
</comment>
<keyword evidence="13" id="KW-1185">Reference proteome</keyword>
<organism evidence="12 13">
    <name type="scientific">Roseovarius pelagicus</name>
    <dbReference type="NCBI Taxonomy" id="2980108"/>
    <lineage>
        <taxon>Bacteria</taxon>
        <taxon>Pseudomonadati</taxon>
        <taxon>Pseudomonadota</taxon>
        <taxon>Alphaproteobacteria</taxon>
        <taxon>Rhodobacterales</taxon>
        <taxon>Roseobacteraceae</taxon>
        <taxon>Roseovarius</taxon>
    </lineage>
</organism>
<feature type="transmembrane region" description="Helical" evidence="9">
    <location>
        <begin position="130"/>
        <end position="149"/>
    </location>
</feature>